<dbReference type="VEuPathDB" id="FungiDB:FOMG_19943"/>
<protein>
    <submittedName>
        <fullName evidence="1">Uncharacterized protein</fullName>
    </submittedName>
</protein>
<evidence type="ECO:0000313" key="1">
    <source>
        <dbReference type="EMBL" id="EXK23279.1"/>
    </source>
</evidence>
<dbReference type="Proteomes" id="UP000030703">
    <property type="component" value="Unassembled WGS sequence"/>
</dbReference>
<gene>
    <name evidence="1" type="ORF">FOMG_19943</name>
</gene>
<accession>W9YUM6</accession>
<dbReference type="EMBL" id="KI981113">
    <property type="protein sequence ID" value="EXK23279.1"/>
    <property type="molecule type" value="Genomic_DNA"/>
</dbReference>
<organism evidence="1">
    <name type="scientific">Fusarium oxysporum f. sp. melonis 26406</name>
    <dbReference type="NCBI Taxonomy" id="1089452"/>
    <lineage>
        <taxon>Eukaryota</taxon>
        <taxon>Fungi</taxon>
        <taxon>Dikarya</taxon>
        <taxon>Ascomycota</taxon>
        <taxon>Pezizomycotina</taxon>
        <taxon>Sordariomycetes</taxon>
        <taxon>Hypocreomycetidae</taxon>
        <taxon>Hypocreales</taxon>
        <taxon>Nectriaceae</taxon>
        <taxon>Fusarium</taxon>
        <taxon>Fusarium oxysporum species complex</taxon>
    </lineage>
</organism>
<reference evidence="1" key="2">
    <citation type="submission" date="2014-02" db="EMBL/GenBank/DDBJ databases">
        <title>Annotation of the Genome Sequence of Fusarium oxysporum f. sp. melonis 26406.</title>
        <authorList>
            <consortium name="The Broad Institute Genomics Platform"/>
            <person name="Ma L.-J."/>
            <person name="Corby-Kistler H."/>
            <person name="Broz K."/>
            <person name="Gale L.R."/>
            <person name="Jonkers W."/>
            <person name="O'Donnell K."/>
            <person name="Ploetz R."/>
            <person name="Steinberg C."/>
            <person name="Schwartz D.C."/>
            <person name="VanEtten H."/>
            <person name="Zhou S."/>
            <person name="Young S.K."/>
            <person name="Zeng Q."/>
            <person name="Gargeya S."/>
            <person name="Fitzgerald M."/>
            <person name="Abouelleil A."/>
            <person name="Alvarado L."/>
            <person name="Chapman S.B."/>
            <person name="Gainer-Dewar J."/>
            <person name="Goldberg J."/>
            <person name="Griggs A."/>
            <person name="Gujja S."/>
            <person name="Hansen M."/>
            <person name="Howarth C."/>
            <person name="Imamovic A."/>
            <person name="Ireland A."/>
            <person name="Larimer J."/>
            <person name="McCowan C."/>
            <person name="Murphy C."/>
            <person name="Pearson M."/>
            <person name="Poon T.W."/>
            <person name="Priest M."/>
            <person name="Roberts A."/>
            <person name="Saif S."/>
            <person name="Shea T."/>
            <person name="Sykes S."/>
            <person name="Wortman J."/>
            <person name="Nusbaum C."/>
            <person name="Birren B."/>
        </authorList>
    </citation>
    <scope>NUCLEOTIDE SEQUENCE</scope>
    <source>
        <strain evidence="1">26406</strain>
    </source>
</reference>
<name>W9YUM6_FUSOX</name>
<sequence length="61" mass="7105">MEQQRSDGPRCGCRRGWEDIMRATGSFETIAIAMARPIRLTKLMLEVRALWMRLSPQVRLD</sequence>
<dbReference type="HOGENOM" id="CLU_2922709_0_0_1"/>
<reference evidence="1" key="1">
    <citation type="submission" date="2012-04" db="EMBL/GenBank/DDBJ databases">
        <title>The Genome Sequence of Fusarium oxysporum melonis.</title>
        <authorList>
            <consortium name="The Broad Institute Genome Sequencing Platform"/>
            <person name="Ma L.-J."/>
            <person name="Gale L.R."/>
            <person name="Schwartz D.C."/>
            <person name="Zhou S."/>
            <person name="Corby-Kistler H."/>
            <person name="Young S.K."/>
            <person name="Zeng Q."/>
            <person name="Gargeya S."/>
            <person name="Fitzgerald M."/>
            <person name="Haas B."/>
            <person name="Abouelleil A."/>
            <person name="Alvarado L."/>
            <person name="Arachchi H.M."/>
            <person name="Berlin A."/>
            <person name="Brown A."/>
            <person name="Chapman S.B."/>
            <person name="Chen Z."/>
            <person name="Dunbar C."/>
            <person name="Freedman E."/>
            <person name="Gearin G."/>
            <person name="Goldberg J."/>
            <person name="Griggs A."/>
            <person name="Gujja S."/>
            <person name="Heiman D."/>
            <person name="Howarth C."/>
            <person name="Larson L."/>
            <person name="Lui A."/>
            <person name="MacDonald P.J.P."/>
            <person name="Montmayeur A."/>
            <person name="Murphy C."/>
            <person name="Neiman D."/>
            <person name="Pearson M."/>
            <person name="Priest M."/>
            <person name="Roberts A."/>
            <person name="Saif S."/>
            <person name="Shea T."/>
            <person name="Shenoy N."/>
            <person name="Sisk P."/>
            <person name="Stolte C."/>
            <person name="Sykes S."/>
            <person name="Wortman J."/>
            <person name="Nusbaum C."/>
            <person name="Birren B."/>
        </authorList>
    </citation>
    <scope>NUCLEOTIDE SEQUENCE</scope>
    <source>
        <strain evidence="1">26406</strain>
    </source>
</reference>
<proteinExistence type="predicted"/>
<dbReference type="AlphaFoldDB" id="W9YUM6"/>